<dbReference type="AlphaFoldDB" id="A0A5B7FX66"/>
<dbReference type="Proteomes" id="UP000324222">
    <property type="component" value="Unassembled WGS sequence"/>
</dbReference>
<accession>A0A5B7FX66</accession>
<proteinExistence type="predicted"/>
<comment type="caution">
    <text evidence="1">The sequence shown here is derived from an EMBL/GenBank/DDBJ whole genome shotgun (WGS) entry which is preliminary data.</text>
</comment>
<protein>
    <submittedName>
        <fullName evidence="1">Uncharacterized protein</fullName>
    </submittedName>
</protein>
<reference evidence="1 2" key="1">
    <citation type="submission" date="2019-05" db="EMBL/GenBank/DDBJ databases">
        <title>Another draft genome of Portunus trituberculatus and its Hox gene families provides insights of decapod evolution.</title>
        <authorList>
            <person name="Jeong J.-H."/>
            <person name="Song I."/>
            <person name="Kim S."/>
            <person name="Choi T."/>
            <person name="Kim D."/>
            <person name="Ryu S."/>
            <person name="Kim W."/>
        </authorList>
    </citation>
    <scope>NUCLEOTIDE SEQUENCE [LARGE SCALE GENOMIC DNA]</scope>
    <source>
        <tissue evidence="1">Muscle</tissue>
    </source>
</reference>
<gene>
    <name evidence="1" type="ORF">E2C01_043301</name>
</gene>
<dbReference type="EMBL" id="VSRR010008911">
    <property type="protein sequence ID" value="MPC49498.1"/>
    <property type="molecule type" value="Genomic_DNA"/>
</dbReference>
<evidence type="ECO:0000313" key="2">
    <source>
        <dbReference type="Proteomes" id="UP000324222"/>
    </source>
</evidence>
<keyword evidence="2" id="KW-1185">Reference proteome</keyword>
<evidence type="ECO:0000313" key="1">
    <source>
        <dbReference type="EMBL" id="MPC49498.1"/>
    </source>
</evidence>
<name>A0A5B7FX66_PORTR</name>
<sequence length="156" mass="16435">MELADKINKVRWRSVGSAQEPAAAVVAEVAATAAASAVAAAAGPGLRAAIAGTGKGCRRLTQPFFPPSRIQKAGHATQRLEELVHPQTDVLGDSVSYSFSVLDQVVSMMQSDDIQARPGQAGRLGSWSRCFPGSEHFFSHSLETGNAGRFLISVVE</sequence>
<organism evidence="1 2">
    <name type="scientific">Portunus trituberculatus</name>
    <name type="common">Swimming crab</name>
    <name type="synonym">Neptunus trituberculatus</name>
    <dbReference type="NCBI Taxonomy" id="210409"/>
    <lineage>
        <taxon>Eukaryota</taxon>
        <taxon>Metazoa</taxon>
        <taxon>Ecdysozoa</taxon>
        <taxon>Arthropoda</taxon>
        <taxon>Crustacea</taxon>
        <taxon>Multicrustacea</taxon>
        <taxon>Malacostraca</taxon>
        <taxon>Eumalacostraca</taxon>
        <taxon>Eucarida</taxon>
        <taxon>Decapoda</taxon>
        <taxon>Pleocyemata</taxon>
        <taxon>Brachyura</taxon>
        <taxon>Eubrachyura</taxon>
        <taxon>Portunoidea</taxon>
        <taxon>Portunidae</taxon>
        <taxon>Portuninae</taxon>
        <taxon>Portunus</taxon>
    </lineage>
</organism>